<evidence type="ECO:0000313" key="2">
    <source>
        <dbReference type="EMBL" id="PWJ78275.1"/>
    </source>
</evidence>
<dbReference type="Proteomes" id="UP000245412">
    <property type="component" value="Unassembled WGS sequence"/>
</dbReference>
<feature type="region of interest" description="Disordered" evidence="1">
    <location>
        <begin position="207"/>
        <end position="233"/>
    </location>
</feature>
<keyword evidence="3" id="KW-1185">Reference proteome</keyword>
<accession>A0AB73T8M7</accession>
<dbReference type="AlphaFoldDB" id="A0AB73T8M7"/>
<evidence type="ECO:0000256" key="1">
    <source>
        <dbReference type="SAM" id="MobiDB-lite"/>
    </source>
</evidence>
<dbReference type="EMBL" id="QGGY01000002">
    <property type="protein sequence ID" value="PWJ78275.1"/>
    <property type="molecule type" value="Genomic_DNA"/>
</dbReference>
<proteinExistence type="predicted"/>
<dbReference type="PROSITE" id="PS51257">
    <property type="entry name" value="PROKAR_LIPOPROTEIN"/>
    <property type="match status" value="1"/>
</dbReference>
<name>A0AB73T8M7_9FIRM</name>
<evidence type="ECO:0008006" key="4">
    <source>
        <dbReference type="Google" id="ProtNLM"/>
    </source>
</evidence>
<evidence type="ECO:0000313" key="3">
    <source>
        <dbReference type="Proteomes" id="UP000245412"/>
    </source>
</evidence>
<organism evidence="2 3">
    <name type="scientific">Murimonas intestini</name>
    <dbReference type="NCBI Taxonomy" id="1337051"/>
    <lineage>
        <taxon>Bacteria</taxon>
        <taxon>Bacillati</taxon>
        <taxon>Bacillota</taxon>
        <taxon>Clostridia</taxon>
        <taxon>Lachnospirales</taxon>
        <taxon>Lachnospiraceae</taxon>
        <taxon>Murimonas</taxon>
    </lineage>
</organism>
<comment type="caution">
    <text evidence="2">The sequence shown here is derived from an EMBL/GenBank/DDBJ whole genome shotgun (WGS) entry which is preliminary data.</text>
</comment>
<sequence>MTRMKNNMIRRREGRMAGLILLAMSVFLGGCSLAREERQEALGPDRLIGAYITREYLDLFDMEGYLNDHAGLLEKGSLTVGPEQGEEYRGRIYAALEKKDGQGTPEYVFEGIEGIPFFMPLVKSEDGSGEDLVTARQGPEISDAHFTSGNSIKLEGVIYYSGKDSPQFYCNPVYQCPDGSVYLKAGTGVSGQMASGVSLNMQLSETYTVSSGDGQQDRAGEFSSDAEDGQRETRSEVSITIQGKDAGSKCTIIQMDENNRVIKETSAEGPKASGVLKIEDETSYIIAEYYSQEDESAERELFNLGEDENYISIYTQAPDGIVMKQEIAAEKRQHS</sequence>
<reference evidence="2 3" key="1">
    <citation type="submission" date="2018-05" db="EMBL/GenBank/DDBJ databases">
        <authorList>
            <person name="Goeker M."/>
            <person name="Huntemann M."/>
            <person name="Clum A."/>
            <person name="Pillay M."/>
            <person name="Palaniappan K."/>
            <person name="Varghese N."/>
            <person name="Mikhailova N."/>
            <person name="Stamatis D."/>
            <person name="Reddy T."/>
            <person name="Daum C."/>
            <person name="Shapiro N."/>
            <person name="Ivanova N."/>
            <person name="Kyrpides N."/>
            <person name="Woyke T."/>
        </authorList>
    </citation>
    <scope>NUCLEOTIDE SEQUENCE [LARGE SCALE GENOMIC DNA]</scope>
    <source>
        <strain evidence="2 3">DSM 26524</strain>
    </source>
</reference>
<dbReference type="RefSeq" id="WP_257497514.1">
    <property type="nucleotide sequence ID" value="NZ_JANKBI010000005.1"/>
</dbReference>
<protein>
    <recommendedName>
        <fullName evidence="4">Lipoprotein</fullName>
    </recommendedName>
</protein>
<gene>
    <name evidence="2" type="ORF">C7383_102411</name>
</gene>